<dbReference type="AlphaFoldDB" id="A0A560WAW3"/>
<keyword evidence="1" id="KW-1133">Transmembrane helix</keyword>
<organism evidence="2 3">
    <name type="scientific">Marihabitans asiaticum</name>
    <dbReference type="NCBI Taxonomy" id="415218"/>
    <lineage>
        <taxon>Bacteria</taxon>
        <taxon>Bacillati</taxon>
        <taxon>Actinomycetota</taxon>
        <taxon>Actinomycetes</taxon>
        <taxon>Micrococcales</taxon>
        <taxon>Intrasporangiaceae</taxon>
        <taxon>Marihabitans</taxon>
    </lineage>
</organism>
<name>A0A560WAW3_9MICO</name>
<evidence type="ECO:0000313" key="2">
    <source>
        <dbReference type="EMBL" id="TWD14738.1"/>
    </source>
</evidence>
<feature type="transmembrane region" description="Helical" evidence="1">
    <location>
        <begin position="12"/>
        <end position="33"/>
    </location>
</feature>
<protein>
    <submittedName>
        <fullName evidence="2">Uncharacterized protein</fullName>
    </submittedName>
</protein>
<gene>
    <name evidence="2" type="ORF">FB557_2163</name>
</gene>
<reference evidence="2 3" key="1">
    <citation type="submission" date="2019-06" db="EMBL/GenBank/DDBJ databases">
        <title>Sequencing the genomes of 1000 actinobacteria strains.</title>
        <authorList>
            <person name="Klenk H.-P."/>
        </authorList>
    </citation>
    <scope>NUCLEOTIDE SEQUENCE [LARGE SCALE GENOMIC DNA]</scope>
    <source>
        <strain evidence="2 3">DSM 18935</strain>
    </source>
</reference>
<proteinExistence type="predicted"/>
<dbReference type="Proteomes" id="UP000315628">
    <property type="component" value="Unassembled WGS sequence"/>
</dbReference>
<keyword evidence="3" id="KW-1185">Reference proteome</keyword>
<keyword evidence="1" id="KW-0812">Transmembrane</keyword>
<dbReference type="RefSeq" id="WP_170236267.1">
    <property type="nucleotide sequence ID" value="NZ_BAAAYT010000002.1"/>
</dbReference>
<dbReference type="EMBL" id="VIUW01000003">
    <property type="protein sequence ID" value="TWD14738.1"/>
    <property type="molecule type" value="Genomic_DNA"/>
</dbReference>
<evidence type="ECO:0000313" key="3">
    <source>
        <dbReference type="Proteomes" id="UP000315628"/>
    </source>
</evidence>
<keyword evidence="1" id="KW-0472">Membrane</keyword>
<accession>A0A560WAW3</accession>
<comment type="caution">
    <text evidence="2">The sequence shown here is derived from an EMBL/GenBank/DDBJ whole genome shotgun (WGS) entry which is preliminary data.</text>
</comment>
<sequence length="56" mass="5668">MSTATSGRPKALSAVISLVLGALAAFLLVWALLMAVSPDNTSGIETSADEVVNYGS</sequence>
<evidence type="ECO:0000256" key="1">
    <source>
        <dbReference type="SAM" id="Phobius"/>
    </source>
</evidence>